<dbReference type="AlphaFoldDB" id="A0A918T5M3"/>
<gene>
    <name evidence="5" type="primary">rfbQ</name>
    <name evidence="5" type="ORF">GCM10007067_28450</name>
</gene>
<evidence type="ECO:0000313" key="6">
    <source>
        <dbReference type="Proteomes" id="UP000646426"/>
    </source>
</evidence>
<evidence type="ECO:0000259" key="4">
    <source>
        <dbReference type="Pfam" id="PF00535"/>
    </source>
</evidence>
<sequence>MGAFVEADPKRATCAVIVTYHPDPAELPEVIARIAPQAHRVFIIDNASPPAHLQQALPAPLPDGVDVIRSATNDGLGRAYNRGAQLARQAGCRFVLLMDQDSVVAPDLVARLVDAHAQLKADARVGAVGAAFIDAHTGHPAPFVRIGFPLNRKIPAPERGCVECDFLISSGSLIELDVLDAVGGMDEALFIDNVDLEWSFRARASGYRLFGVGDARMTHRIGHTVRRLPLGLGDVVVHAPVRLYYMMRNRVLLYGRPQTPRVWIAQDLPRLALKLARLSLFVQPRRRNFRAMVSGLLDGLRGRSGPCTRIL</sequence>
<dbReference type="Proteomes" id="UP000646426">
    <property type="component" value="Unassembled WGS sequence"/>
</dbReference>
<reference evidence="5" key="1">
    <citation type="journal article" date="2014" name="Int. J. Syst. Evol. Microbiol.">
        <title>Complete genome sequence of Corynebacterium casei LMG S-19264T (=DSM 44701T), isolated from a smear-ripened cheese.</title>
        <authorList>
            <consortium name="US DOE Joint Genome Institute (JGI-PGF)"/>
            <person name="Walter F."/>
            <person name="Albersmeier A."/>
            <person name="Kalinowski J."/>
            <person name="Ruckert C."/>
        </authorList>
    </citation>
    <scope>NUCLEOTIDE SEQUENCE</scope>
    <source>
        <strain evidence="5">KCTC 23077</strain>
    </source>
</reference>
<feature type="domain" description="Glycosyltransferase 2-like" evidence="4">
    <location>
        <begin position="16"/>
        <end position="168"/>
    </location>
</feature>
<keyword evidence="2" id="KW-0328">Glycosyltransferase</keyword>
<organism evidence="5 6">
    <name type="scientific">Cognatilysobacter bugurensis</name>
    <dbReference type="NCBI Taxonomy" id="543356"/>
    <lineage>
        <taxon>Bacteria</taxon>
        <taxon>Pseudomonadati</taxon>
        <taxon>Pseudomonadota</taxon>
        <taxon>Gammaproteobacteria</taxon>
        <taxon>Lysobacterales</taxon>
        <taxon>Lysobacteraceae</taxon>
        <taxon>Cognatilysobacter</taxon>
    </lineage>
</organism>
<dbReference type="PANTHER" id="PTHR43179">
    <property type="entry name" value="RHAMNOSYLTRANSFERASE WBBL"/>
    <property type="match status" value="1"/>
</dbReference>
<dbReference type="PANTHER" id="PTHR43179:SF12">
    <property type="entry name" value="GALACTOFURANOSYLTRANSFERASE GLFT2"/>
    <property type="match status" value="1"/>
</dbReference>
<evidence type="ECO:0000256" key="3">
    <source>
        <dbReference type="ARBA" id="ARBA00022679"/>
    </source>
</evidence>
<reference evidence="5" key="2">
    <citation type="submission" date="2020-09" db="EMBL/GenBank/DDBJ databases">
        <authorList>
            <person name="Sun Q."/>
            <person name="Kim S."/>
        </authorList>
    </citation>
    <scope>NUCLEOTIDE SEQUENCE</scope>
    <source>
        <strain evidence="5">KCTC 23077</strain>
    </source>
</reference>
<dbReference type="InterPro" id="IPR029044">
    <property type="entry name" value="Nucleotide-diphossugar_trans"/>
</dbReference>
<comment type="caution">
    <text evidence="5">The sequence shown here is derived from an EMBL/GenBank/DDBJ whole genome shotgun (WGS) entry which is preliminary data.</text>
</comment>
<comment type="similarity">
    <text evidence="1">Belongs to the glycosyltransferase 2 family.</text>
</comment>
<protein>
    <submittedName>
        <fullName evidence="5">Rhamnosyltransferase</fullName>
    </submittedName>
</protein>
<evidence type="ECO:0000256" key="1">
    <source>
        <dbReference type="ARBA" id="ARBA00006739"/>
    </source>
</evidence>
<dbReference type="Gene3D" id="3.90.550.10">
    <property type="entry name" value="Spore Coat Polysaccharide Biosynthesis Protein SpsA, Chain A"/>
    <property type="match status" value="1"/>
</dbReference>
<accession>A0A918T5M3</accession>
<keyword evidence="3" id="KW-0808">Transferase</keyword>
<evidence type="ECO:0000313" key="5">
    <source>
        <dbReference type="EMBL" id="GHA88872.1"/>
    </source>
</evidence>
<dbReference type="Pfam" id="PF00535">
    <property type="entry name" value="Glycos_transf_2"/>
    <property type="match status" value="1"/>
</dbReference>
<dbReference type="EMBL" id="BMYD01000006">
    <property type="protein sequence ID" value="GHA88872.1"/>
    <property type="molecule type" value="Genomic_DNA"/>
</dbReference>
<evidence type="ECO:0000256" key="2">
    <source>
        <dbReference type="ARBA" id="ARBA00022676"/>
    </source>
</evidence>
<dbReference type="SUPFAM" id="SSF53448">
    <property type="entry name" value="Nucleotide-diphospho-sugar transferases"/>
    <property type="match status" value="1"/>
</dbReference>
<keyword evidence="6" id="KW-1185">Reference proteome</keyword>
<dbReference type="InterPro" id="IPR001173">
    <property type="entry name" value="Glyco_trans_2-like"/>
</dbReference>
<dbReference type="CDD" id="cd02526">
    <property type="entry name" value="GT2_RfbF_like"/>
    <property type="match status" value="1"/>
</dbReference>
<dbReference type="GO" id="GO:0016757">
    <property type="term" value="F:glycosyltransferase activity"/>
    <property type="evidence" value="ECO:0007669"/>
    <property type="project" value="UniProtKB-KW"/>
</dbReference>
<proteinExistence type="inferred from homology"/>
<dbReference type="RefSeq" id="WP_189457772.1">
    <property type="nucleotide sequence ID" value="NZ_BMYD01000006.1"/>
</dbReference>
<name>A0A918T5M3_9GAMM</name>